<feature type="transmembrane region" description="Helical" evidence="1">
    <location>
        <begin position="88"/>
        <end position="108"/>
    </location>
</feature>
<evidence type="ECO:0008006" key="4">
    <source>
        <dbReference type="Google" id="ProtNLM"/>
    </source>
</evidence>
<protein>
    <recommendedName>
        <fullName evidence="4">SMODS and SLOG-associating 2TM effector domain-containing protein</fullName>
    </recommendedName>
</protein>
<organism evidence="2 3">
    <name type="scientific">Sabulicella glaciei</name>
    <dbReference type="NCBI Taxonomy" id="2984948"/>
    <lineage>
        <taxon>Bacteria</taxon>
        <taxon>Pseudomonadati</taxon>
        <taxon>Pseudomonadota</taxon>
        <taxon>Alphaproteobacteria</taxon>
        <taxon>Acetobacterales</taxon>
        <taxon>Acetobacteraceae</taxon>
        <taxon>Sabulicella</taxon>
    </lineage>
</organism>
<dbReference type="EMBL" id="JAPFQI010000032">
    <property type="protein sequence ID" value="MCW8088308.1"/>
    <property type="molecule type" value="Genomic_DNA"/>
</dbReference>
<keyword evidence="1" id="KW-1133">Transmembrane helix</keyword>
<accession>A0ABT3P1L3</accession>
<feature type="transmembrane region" description="Helical" evidence="1">
    <location>
        <begin position="41"/>
        <end position="63"/>
    </location>
</feature>
<evidence type="ECO:0000313" key="3">
    <source>
        <dbReference type="Proteomes" id="UP001526430"/>
    </source>
</evidence>
<dbReference type="RefSeq" id="WP_301592505.1">
    <property type="nucleotide sequence ID" value="NZ_JAPFQI010000032.1"/>
</dbReference>
<gene>
    <name evidence="2" type="ORF">OF850_22240</name>
</gene>
<keyword evidence="1" id="KW-0812">Transmembrane</keyword>
<feature type="transmembrane region" description="Helical" evidence="1">
    <location>
        <begin position="180"/>
        <end position="198"/>
    </location>
</feature>
<keyword evidence="1" id="KW-0472">Membrane</keyword>
<keyword evidence="3" id="KW-1185">Reference proteome</keyword>
<proteinExistence type="predicted"/>
<dbReference type="Proteomes" id="UP001526430">
    <property type="component" value="Unassembled WGS sequence"/>
</dbReference>
<evidence type="ECO:0000256" key="1">
    <source>
        <dbReference type="SAM" id="Phobius"/>
    </source>
</evidence>
<feature type="transmembrane region" description="Helical" evidence="1">
    <location>
        <begin position="204"/>
        <end position="223"/>
    </location>
</feature>
<name>A0ABT3P1L3_9PROT</name>
<evidence type="ECO:0000313" key="2">
    <source>
        <dbReference type="EMBL" id="MCW8088308.1"/>
    </source>
</evidence>
<reference evidence="2 3" key="1">
    <citation type="submission" date="2022-10" db="EMBL/GenBank/DDBJ databases">
        <title>Roseococcus glaciei nov., sp. nov., isolated from glacier.</title>
        <authorList>
            <person name="Liu Q."/>
            <person name="Xin Y.-H."/>
        </authorList>
    </citation>
    <scope>NUCLEOTIDE SEQUENCE [LARGE SCALE GENOMIC DNA]</scope>
    <source>
        <strain evidence="2 3">MDT2-1-1</strain>
    </source>
</reference>
<comment type="caution">
    <text evidence="2">The sequence shown here is derived from an EMBL/GenBank/DDBJ whole genome shotgun (WGS) entry which is preliminary data.</text>
</comment>
<sequence length="312" mass="32514">MSDAPALPASVSGDPEYRHVHERREEAAAAARGAQEKYRRLIRGFIASTAFAAVAGGLVLYGADATTPAEAAQSSTLKALAGSPPVHVALRTVQALAVAVAAFCAYALNTQDHARVWREEREKAEAGRCERARVALRVGHGQGPAEFRAAGDWAVADLVEGQIRYLGKAVEAHDATSSRLTLLAGLVLAAAAAGPVLAAAGLPALVLVGGLAAVVTPALLAGFKSWGEATGSAERARLHRATRDLLRDILRRRREFDRAIDANDLADALLYVDEICAALRTDVEGFLRIARGAPVPPASAAGGTPADRAGRS</sequence>